<accession>A0A6G0WZI1</accession>
<dbReference type="InterPro" id="IPR013094">
    <property type="entry name" value="AB_hydrolase_3"/>
</dbReference>
<evidence type="ECO:0000313" key="3">
    <source>
        <dbReference type="Proteomes" id="UP000481153"/>
    </source>
</evidence>
<protein>
    <recommendedName>
        <fullName evidence="1">Alpha/beta hydrolase fold-3 domain-containing protein</fullName>
    </recommendedName>
</protein>
<dbReference type="AlphaFoldDB" id="A0A6G0WZI1"/>
<reference evidence="2 3" key="1">
    <citation type="submission" date="2019-07" db="EMBL/GenBank/DDBJ databases">
        <title>Genomics analysis of Aphanomyces spp. identifies a new class of oomycete effector associated with host adaptation.</title>
        <authorList>
            <person name="Gaulin E."/>
        </authorList>
    </citation>
    <scope>NUCLEOTIDE SEQUENCE [LARGE SCALE GENOMIC DNA]</scope>
    <source>
        <strain evidence="2 3">ATCC 201684</strain>
    </source>
</reference>
<dbReference type="Proteomes" id="UP000481153">
    <property type="component" value="Unassembled WGS sequence"/>
</dbReference>
<dbReference type="Gene3D" id="3.40.50.1820">
    <property type="entry name" value="alpha/beta hydrolase"/>
    <property type="match status" value="1"/>
</dbReference>
<sequence>MCEIRFDFIEATLHLGSAAASSSRRSFDPSLEYDLAPENPFIGPINQALQAYEWLLRDGHRNIAVMGESAVESPSCPCCNVH</sequence>
<keyword evidence="3" id="KW-1185">Reference proteome</keyword>
<gene>
    <name evidence="2" type="ORF">Ae201684_009858</name>
</gene>
<organism evidence="2 3">
    <name type="scientific">Aphanomyces euteiches</name>
    <dbReference type="NCBI Taxonomy" id="100861"/>
    <lineage>
        <taxon>Eukaryota</taxon>
        <taxon>Sar</taxon>
        <taxon>Stramenopiles</taxon>
        <taxon>Oomycota</taxon>
        <taxon>Saprolegniomycetes</taxon>
        <taxon>Saprolegniales</taxon>
        <taxon>Verrucalvaceae</taxon>
        <taxon>Aphanomyces</taxon>
    </lineage>
</organism>
<dbReference type="InterPro" id="IPR029058">
    <property type="entry name" value="AB_hydrolase_fold"/>
</dbReference>
<evidence type="ECO:0000313" key="2">
    <source>
        <dbReference type="EMBL" id="KAF0733032.1"/>
    </source>
</evidence>
<dbReference type="VEuPathDB" id="FungiDB:AeMF1_001757"/>
<comment type="caution">
    <text evidence="2">The sequence shown here is derived from an EMBL/GenBank/DDBJ whole genome shotgun (WGS) entry which is preliminary data.</text>
</comment>
<dbReference type="Pfam" id="PF07859">
    <property type="entry name" value="Abhydrolase_3"/>
    <property type="match status" value="1"/>
</dbReference>
<proteinExistence type="predicted"/>
<feature type="domain" description="Alpha/beta hydrolase fold-3" evidence="1">
    <location>
        <begin position="30"/>
        <end position="70"/>
    </location>
</feature>
<dbReference type="SUPFAM" id="SSF53474">
    <property type="entry name" value="alpha/beta-Hydrolases"/>
    <property type="match status" value="1"/>
</dbReference>
<dbReference type="EMBL" id="VJMJ01000126">
    <property type="protein sequence ID" value="KAF0733032.1"/>
    <property type="molecule type" value="Genomic_DNA"/>
</dbReference>
<name>A0A6G0WZI1_9STRA</name>
<evidence type="ECO:0000259" key="1">
    <source>
        <dbReference type="Pfam" id="PF07859"/>
    </source>
</evidence>
<dbReference type="GO" id="GO:0016787">
    <property type="term" value="F:hydrolase activity"/>
    <property type="evidence" value="ECO:0007669"/>
    <property type="project" value="InterPro"/>
</dbReference>